<reference evidence="2" key="1">
    <citation type="journal article" date="2019" name="Int. J. Syst. Evol. Microbiol.">
        <title>The Global Catalogue of Microorganisms (GCM) 10K type strain sequencing project: providing services to taxonomists for standard genome sequencing and annotation.</title>
        <authorList>
            <consortium name="The Broad Institute Genomics Platform"/>
            <consortium name="The Broad Institute Genome Sequencing Center for Infectious Disease"/>
            <person name="Wu L."/>
            <person name="Ma J."/>
        </authorList>
    </citation>
    <scope>NUCLEOTIDE SEQUENCE [LARGE SCALE GENOMIC DNA]</scope>
    <source>
        <strain evidence="2">CGMCC 1.15044</strain>
    </source>
</reference>
<keyword evidence="2" id="KW-1185">Reference proteome</keyword>
<organism evidence="1 2">
    <name type="scientific">Paenibacillus physcomitrellae</name>
    <dbReference type="NCBI Taxonomy" id="1619311"/>
    <lineage>
        <taxon>Bacteria</taxon>
        <taxon>Bacillati</taxon>
        <taxon>Bacillota</taxon>
        <taxon>Bacilli</taxon>
        <taxon>Bacillales</taxon>
        <taxon>Paenibacillaceae</taxon>
        <taxon>Paenibacillus</taxon>
    </lineage>
</organism>
<dbReference type="EMBL" id="BMHF01000008">
    <property type="protein sequence ID" value="GGA39923.1"/>
    <property type="molecule type" value="Genomic_DNA"/>
</dbReference>
<dbReference type="RefSeq" id="WP_157739338.1">
    <property type="nucleotide sequence ID" value="NZ_BMHF01000008.1"/>
</dbReference>
<evidence type="ECO:0000313" key="2">
    <source>
        <dbReference type="Proteomes" id="UP000609323"/>
    </source>
</evidence>
<name>A0ABQ1GAF7_9BACL</name>
<proteinExistence type="predicted"/>
<gene>
    <name evidence="1" type="ORF">GCM10010917_26520</name>
</gene>
<dbReference type="Proteomes" id="UP000609323">
    <property type="component" value="Unassembled WGS sequence"/>
</dbReference>
<evidence type="ECO:0000313" key="1">
    <source>
        <dbReference type="EMBL" id="GGA39923.1"/>
    </source>
</evidence>
<comment type="caution">
    <text evidence="1">The sequence shown here is derived from an EMBL/GenBank/DDBJ whole genome shotgun (WGS) entry which is preliminary data.</text>
</comment>
<sequence length="46" mass="5118">MAAQTEDFETAGNPISVNELADASDFFQTVDDVLAYYAKEQDKEDD</sequence>
<accession>A0ABQ1GAF7</accession>
<protein>
    <submittedName>
        <fullName evidence="1">Uncharacterized protein</fullName>
    </submittedName>
</protein>